<evidence type="ECO:0000313" key="7">
    <source>
        <dbReference type="EMBL" id="PZW50795.1"/>
    </source>
</evidence>
<dbReference type="InterPro" id="IPR001155">
    <property type="entry name" value="OxRdtase_FMN_N"/>
</dbReference>
<dbReference type="GO" id="GO:0050661">
    <property type="term" value="F:NADP binding"/>
    <property type="evidence" value="ECO:0007669"/>
    <property type="project" value="InterPro"/>
</dbReference>
<comment type="cofactor">
    <cofactor evidence="1">
        <name>FMN</name>
        <dbReference type="ChEBI" id="CHEBI:58210"/>
    </cofactor>
</comment>
<dbReference type="AlphaFoldDB" id="A0A2W7IX80"/>
<dbReference type="EMBL" id="QKYU01000001">
    <property type="protein sequence ID" value="PZW50795.1"/>
    <property type="molecule type" value="Genomic_DNA"/>
</dbReference>
<dbReference type="InterPro" id="IPR044152">
    <property type="entry name" value="YqjM-like"/>
</dbReference>
<keyword evidence="8" id="KW-1185">Reference proteome</keyword>
<keyword evidence="2" id="KW-0285">Flavoprotein</keyword>
<evidence type="ECO:0000256" key="1">
    <source>
        <dbReference type="ARBA" id="ARBA00001917"/>
    </source>
</evidence>
<dbReference type="PANTHER" id="PTHR43303">
    <property type="entry name" value="NADPH DEHYDROGENASE C23G7.10C-RELATED"/>
    <property type="match status" value="1"/>
</dbReference>
<protein>
    <submittedName>
        <fullName evidence="7">2,4-dienoyl-CoA reductase-like NADH-dependent reductase (Old Yellow Enzyme family)</fullName>
    </submittedName>
</protein>
<keyword evidence="4" id="KW-0521">NADP</keyword>
<keyword evidence="3" id="KW-0288">FMN</keyword>
<proteinExistence type="predicted"/>
<reference evidence="7 8" key="1">
    <citation type="submission" date="2018-06" db="EMBL/GenBank/DDBJ databases">
        <title>Genomic Encyclopedia of Archaeal and Bacterial Type Strains, Phase II (KMG-II): from individual species to whole genera.</title>
        <authorList>
            <person name="Goeker M."/>
        </authorList>
    </citation>
    <scope>NUCLEOTIDE SEQUENCE [LARGE SCALE GENOMIC DNA]</scope>
    <source>
        <strain evidence="7 8">DSM 24525</strain>
    </source>
</reference>
<dbReference type="GO" id="GO:0003959">
    <property type="term" value="F:NADPH dehydrogenase activity"/>
    <property type="evidence" value="ECO:0007669"/>
    <property type="project" value="InterPro"/>
</dbReference>
<dbReference type="OrthoDB" id="9804454at2"/>
<dbReference type="Gene3D" id="3.20.20.70">
    <property type="entry name" value="Aldolase class I"/>
    <property type="match status" value="1"/>
</dbReference>
<dbReference type="Proteomes" id="UP000249688">
    <property type="component" value="Unassembled WGS sequence"/>
</dbReference>
<dbReference type="SUPFAM" id="SSF51395">
    <property type="entry name" value="FMN-linked oxidoreductases"/>
    <property type="match status" value="1"/>
</dbReference>
<gene>
    <name evidence="7" type="ORF">C8P66_1018</name>
</gene>
<dbReference type="InterPro" id="IPR013785">
    <property type="entry name" value="Aldolase_TIM"/>
</dbReference>
<evidence type="ECO:0000313" key="8">
    <source>
        <dbReference type="Proteomes" id="UP000249688"/>
    </source>
</evidence>
<dbReference type="InterPro" id="IPR017440">
    <property type="entry name" value="Cit_synth/succinyl-CoA_lig_AS"/>
</dbReference>
<dbReference type="PROSITE" id="PS00399">
    <property type="entry name" value="SUCCINYL_COA_LIG_2"/>
    <property type="match status" value="1"/>
</dbReference>
<evidence type="ECO:0000256" key="5">
    <source>
        <dbReference type="ARBA" id="ARBA00023002"/>
    </source>
</evidence>
<comment type="caution">
    <text evidence="7">The sequence shown here is derived from an EMBL/GenBank/DDBJ whole genome shotgun (WGS) entry which is preliminary data.</text>
</comment>
<dbReference type="GO" id="GO:0010181">
    <property type="term" value="F:FMN binding"/>
    <property type="evidence" value="ECO:0007669"/>
    <property type="project" value="InterPro"/>
</dbReference>
<name>A0A2W7IX80_9PROT</name>
<accession>A0A2W7IX80</accession>
<dbReference type="RefSeq" id="WP_111396096.1">
    <property type="nucleotide sequence ID" value="NZ_QKYU01000001.1"/>
</dbReference>
<evidence type="ECO:0000256" key="2">
    <source>
        <dbReference type="ARBA" id="ARBA00022630"/>
    </source>
</evidence>
<dbReference type="CDD" id="cd02932">
    <property type="entry name" value="OYE_YqiM_FMN"/>
    <property type="match status" value="1"/>
</dbReference>
<evidence type="ECO:0000259" key="6">
    <source>
        <dbReference type="Pfam" id="PF00724"/>
    </source>
</evidence>
<evidence type="ECO:0000256" key="3">
    <source>
        <dbReference type="ARBA" id="ARBA00022643"/>
    </source>
</evidence>
<feature type="domain" description="NADH:flavin oxidoreductase/NADH oxidase N-terminal" evidence="6">
    <location>
        <begin position="3"/>
        <end position="342"/>
    </location>
</feature>
<evidence type="ECO:0000256" key="4">
    <source>
        <dbReference type="ARBA" id="ARBA00022857"/>
    </source>
</evidence>
<keyword evidence="5" id="KW-0560">Oxidoreductase</keyword>
<dbReference type="PANTHER" id="PTHR43303:SF4">
    <property type="entry name" value="NADPH DEHYDROGENASE C23G7.10C-RELATED"/>
    <property type="match status" value="1"/>
</dbReference>
<dbReference type="Pfam" id="PF00724">
    <property type="entry name" value="Oxidored_FMN"/>
    <property type="match status" value="1"/>
</dbReference>
<sequence>MIKLFEPMQLRGTTLPNRIVISPMCQYSAEDGFAGAWHMVQYGRFAVGGAGTVMVEASAVSPEGRITHGDVGIWSDAHADKLAPIAAFIRGQGAVPAIQLGHAGRKASMQRPWFGNGALTQADFDRGDMPWEIVAPSAVPQGDGHLMPAALDDAGLARIRDAFAEAARRADAAGFDIVEIHNAHGYLLHSFLSPLSNHRNDGYGGDAAGRMRFPLEVARAVRAAFPPQKPVFLRLSVVDGAEGGRPEEESIAFAAALKEAGIDVVDCSSGGITGTTTGARVRRDYGFQVPFAARIRREAGIATMAVGLLVDPHQAEAVLAEGSADLIAIGRQALEDPNWPLHALAALSGENHHADRWPKQHGWWLDVRDSALERLGPYVKA</sequence>
<organism evidence="7 8">
    <name type="scientific">Humitalea rosea</name>
    <dbReference type="NCBI Taxonomy" id="990373"/>
    <lineage>
        <taxon>Bacteria</taxon>
        <taxon>Pseudomonadati</taxon>
        <taxon>Pseudomonadota</taxon>
        <taxon>Alphaproteobacteria</taxon>
        <taxon>Acetobacterales</taxon>
        <taxon>Roseomonadaceae</taxon>
        <taxon>Humitalea</taxon>
    </lineage>
</organism>